<sequence>MYLSLKSIVGAAAVAVAASQWSSPKCQTLFAFSLYTRTLYPVLRIKLKNPSAILKKERARN</sequence>
<dbReference type="EMBL" id="VIEB01001325">
    <property type="protein sequence ID" value="TQD73143.1"/>
    <property type="molecule type" value="Genomic_DNA"/>
</dbReference>
<reference evidence="2 3" key="1">
    <citation type="journal article" date="2019" name="G3 (Bethesda)">
        <title>Sequencing of a Wild Apple (Malus baccata) Genome Unravels the Differences Between Cultivated and Wild Apple Species Regarding Disease Resistance and Cold Tolerance.</title>
        <authorList>
            <person name="Chen X."/>
        </authorList>
    </citation>
    <scope>NUCLEOTIDE SEQUENCE [LARGE SCALE GENOMIC DNA]</scope>
    <source>
        <strain evidence="3">cv. Shandingzi</strain>
        <tissue evidence="2">Leaves</tissue>
    </source>
</reference>
<dbReference type="Proteomes" id="UP000315295">
    <property type="component" value="Unassembled WGS sequence"/>
</dbReference>
<proteinExistence type="predicted"/>
<comment type="caution">
    <text evidence="2">The sequence shown here is derived from an EMBL/GenBank/DDBJ whole genome shotgun (WGS) entry which is preliminary data.</text>
</comment>
<evidence type="ECO:0008006" key="4">
    <source>
        <dbReference type="Google" id="ProtNLM"/>
    </source>
</evidence>
<accession>A0A540KFY8</accession>
<name>A0A540KFY8_MALBA</name>
<gene>
    <name evidence="2" type="ORF">C1H46_041327</name>
</gene>
<protein>
    <recommendedName>
        <fullName evidence="4">Secreted protein</fullName>
    </recommendedName>
</protein>
<feature type="chain" id="PRO_5021962810" description="Secreted protein" evidence="1">
    <location>
        <begin position="20"/>
        <end position="61"/>
    </location>
</feature>
<evidence type="ECO:0000256" key="1">
    <source>
        <dbReference type="SAM" id="SignalP"/>
    </source>
</evidence>
<keyword evidence="1" id="KW-0732">Signal</keyword>
<dbReference type="AlphaFoldDB" id="A0A540KFY8"/>
<keyword evidence="3" id="KW-1185">Reference proteome</keyword>
<evidence type="ECO:0000313" key="3">
    <source>
        <dbReference type="Proteomes" id="UP000315295"/>
    </source>
</evidence>
<feature type="signal peptide" evidence="1">
    <location>
        <begin position="1"/>
        <end position="19"/>
    </location>
</feature>
<organism evidence="2 3">
    <name type="scientific">Malus baccata</name>
    <name type="common">Siberian crab apple</name>
    <name type="synonym">Pyrus baccata</name>
    <dbReference type="NCBI Taxonomy" id="106549"/>
    <lineage>
        <taxon>Eukaryota</taxon>
        <taxon>Viridiplantae</taxon>
        <taxon>Streptophyta</taxon>
        <taxon>Embryophyta</taxon>
        <taxon>Tracheophyta</taxon>
        <taxon>Spermatophyta</taxon>
        <taxon>Magnoliopsida</taxon>
        <taxon>eudicotyledons</taxon>
        <taxon>Gunneridae</taxon>
        <taxon>Pentapetalae</taxon>
        <taxon>rosids</taxon>
        <taxon>fabids</taxon>
        <taxon>Rosales</taxon>
        <taxon>Rosaceae</taxon>
        <taxon>Amygdaloideae</taxon>
        <taxon>Maleae</taxon>
        <taxon>Malus</taxon>
    </lineage>
</organism>
<evidence type="ECO:0000313" key="2">
    <source>
        <dbReference type="EMBL" id="TQD73143.1"/>
    </source>
</evidence>